<evidence type="ECO:0000313" key="4">
    <source>
        <dbReference type="Proteomes" id="UP000321947"/>
    </source>
</evidence>
<proteinExistence type="predicted"/>
<gene>
    <name evidence="2" type="ORF">E5676_scaffold1317G00310</name>
    <name evidence="1" type="ORF">E6C27_scaffold466G00600</name>
</gene>
<dbReference type="EMBL" id="SSTD01013989">
    <property type="protein sequence ID" value="TYK05064.1"/>
    <property type="molecule type" value="Genomic_DNA"/>
</dbReference>
<accession>A0A5A7TU48</accession>
<dbReference type="Proteomes" id="UP000321947">
    <property type="component" value="Unassembled WGS sequence"/>
</dbReference>
<dbReference type="EMBL" id="SSTE01013512">
    <property type="protein sequence ID" value="KAA0047093.1"/>
    <property type="molecule type" value="Genomic_DNA"/>
</dbReference>
<comment type="caution">
    <text evidence="1">The sequence shown here is derived from an EMBL/GenBank/DDBJ whole genome shotgun (WGS) entry which is preliminary data.</text>
</comment>
<organism evidence="1 3">
    <name type="scientific">Cucumis melo var. makuwa</name>
    <name type="common">Oriental melon</name>
    <dbReference type="NCBI Taxonomy" id="1194695"/>
    <lineage>
        <taxon>Eukaryota</taxon>
        <taxon>Viridiplantae</taxon>
        <taxon>Streptophyta</taxon>
        <taxon>Embryophyta</taxon>
        <taxon>Tracheophyta</taxon>
        <taxon>Spermatophyta</taxon>
        <taxon>Magnoliopsida</taxon>
        <taxon>eudicotyledons</taxon>
        <taxon>Gunneridae</taxon>
        <taxon>Pentapetalae</taxon>
        <taxon>rosids</taxon>
        <taxon>fabids</taxon>
        <taxon>Cucurbitales</taxon>
        <taxon>Cucurbitaceae</taxon>
        <taxon>Benincaseae</taxon>
        <taxon>Cucumis</taxon>
    </lineage>
</organism>
<evidence type="ECO:0000313" key="1">
    <source>
        <dbReference type="EMBL" id="KAA0047093.1"/>
    </source>
</evidence>
<protein>
    <submittedName>
        <fullName evidence="1">Uncharacterized protein</fullName>
    </submittedName>
</protein>
<reference evidence="3 4" key="1">
    <citation type="submission" date="2019-08" db="EMBL/GenBank/DDBJ databases">
        <title>Draft genome sequences of two oriental melons (Cucumis melo L. var makuwa).</title>
        <authorList>
            <person name="Kwon S.-Y."/>
        </authorList>
    </citation>
    <scope>NUCLEOTIDE SEQUENCE [LARGE SCALE GENOMIC DNA]</scope>
    <source>
        <strain evidence="4">cv. Chang Bougi</strain>
        <strain evidence="3">cv. SW 3</strain>
        <tissue evidence="1">Leaf</tissue>
    </source>
</reference>
<evidence type="ECO:0000313" key="2">
    <source>
        <dbReference type="EMBL" id="TYK05064.1"/>
    </source>
</evidence>
<dbReference type="Proteomes" id="UP000321393">
    <property type="component" value="Unassembled WGS sequence"/>
</dbReference>
<name>A0A5A7TU48_CUCMM</name>
<dbReference type="AlphaFoldDB" id="A0A5A7TU48"/>
<sequence>MAKVFIVDKHGRKSCILDHKGLEKSGLVSFLSMINPTVEIEPKLRPPIAGRKDTRKFYSSSSDSDTLRRSYAQVYSDGYPSDSSSGRERSLSTSPTRQVIENENIVIITRRFEKWSFEKHVVPKVIPSYGGWGNKKQNKLMEARIKVRYNYSDFIPASVCIKDENGNSFVVQVVTPENEKLLIESDIKIHGSI</sequence>
<evidence type="ECO:0000313" key="3">
    <source>
        <dbReference type="Proteomes" id="UP000321393"/>
    </source>
</evidence>